<evidence type="ECO:0000313" key="2">
    <source>
        <dbReference type="Proteomes" id="UP000030746"/>
    </source>
</evidence>
<reference evidence="1 2" key="1">
    <citation type="journal article" date="2013" name="Nature">
        <title>Insights into bilaterian evolution from three spiralian genomes.</title>
        <authorList>
            <person name="Simakov O."/>
            <person name="Marletaz F."/>
            <person name="Cho S.J."/>
            <person name="Edsinger-Gonzales E."/>
            <person name="Havlak P."/>
            <person name="Hellsten U."/>
            <person name="Kuo D.H."/>
            <person name="Larsson T."/>
            <person name="Lv J."/>
            <person name="Arendt D."/>
            <person name="Savage R."/>
            <person name="Osoegawa K."/>
            <person name="de Jong P."/>
            <person name="Grimwood J."/>
            <person name="Chapman J.A."/>
            <person name="Shapiro H."/>
            <person name="Aerts A."/>
            <person name="Otillar R.P."/>
            <person name="Terry A.Y."/>
            <person name="Boore J.L."/>
            <person name="Grigoriev I.V."/>
            <person name="Lindberg D.R."/>
            <person name="Seaver E.C."/>
            <person name="Weisblat D.A."/>
            <person name="Putnam N.H."/>
            <person name="Rokhsar D.S."/>
        </authorList>
    </citation>
    <scope>NUCLEOTIDE SEQUENCE [LARGE SCALE GENOMIC DNA]</scope>
</reference>
<proteinExistence type="predicted"/>
<accession>V4BYZ8</accession>
<protein>
    <submittedName>
        <fullName evidence="1">Uncharacterized protein</fullName>
    </submittedName>
</protein>
<dbReference type="GeneID" id="20248968"/>
<evidence type="ECO:0000313" key="1">
    <source>
        <dbReference type="EMBL" id="ESO94339.1"/>
    </source>
</evidence>
<dbReference type="Proteomes" id="UP000030746">
    <property type="component" value="Unassembled WGS sequence"/>
</dbReference>
<name>V4BYZ8_LOTGI</name>
<organism evidence="1 2">
    <name type="scientific">Lottia gigantea</name>
    <name type="common">Giant owl limpet</name>
    <dbReference type="NCBI Taxonomy" id="225164"/>
    <lineage>
        <taxon>Eukaryota</taxon>
        <taxon>Metazoa</taxon>
        <taxon>Spiralia</taxon>
        <taxon>Lophotrochozoa</taxon>
        <taxon>Mollusca</taxon>
        <taxon>Gastropoda</taxon>
        <taxon>Patellogastropoda</taxon>
        <taxon>Lottioidea</taxon>
        <taxon>Lottiidae</taxon>
        <taxon>Lottia</taxon>
    </lineage>
</organism>
<dbReference type="KEGG" id="lgi:LOTGIDRAFT_232566"/>
<dbReference type="RefSeq" id="XP_009055179.1">
    <property type="nucleotide sequence ID" value="XM_009056931.1"/>
</dbReference>
<gene>
    <name evidence="1" type="ORF">LOTGIDRAFT_232566</name>
</gene>
<dbReference type="HOGENOM" id="CLU_2009648_0_0_1"/>
<dbReference type="EMBL" id="KB201847">
    <property type="protein sequence ID" value="ESO94339.1"/>
    <property type="molecule type" value="Genomic_DNA"/>
</dbReference>
<keyword evidence="2" id="KW-1185">Reference proteome</keyword>
<dbReference type="AlphaFoldDB" id="V4BYZ8"/>
<dbReference type="CTD" id="20248968"/>
<sequence>LTSSTQQPPRLQIQNEQDHCRRSLLGFRLHDHGWQPLDDGWFRNDEPLHDGYGRLRYDEPLHDGYGRFRHDGYGRFRYDGYDEPLHDGHGRFRYDGRLRYDGRSWYDGWTWYDDRIQEISYKTI</sequence>
<feature type="non-terminal residue" evidence="1">
    <location>
        <position position="1"/>
    </location>
</feature>